<name>X1FDQ3_9ZZZZ</name>
<sequence length="100" mass="11392">VPLIILLTLVIDLKFIFVMMDISINMLPIGIVPLCLGIAWVVFKSLQWAASEPEVEKNIGTLKQIEERPISYPEWKNSIAILPFANISFKSITRVRRIIN</sequence>
<evidence type="ECO:0000313" key="2">
    <source>
        <dbReference type="EMBL" id="GAH27509.1"/>
    </source>
</evidence>
<keyword evidence="1" id="KW-1133">Transmembrane helix</keyword>
<keyword evidence="1" id="KW-0472">Membrane</keyword>
<protein>
    <submittedName>
        <fullName evidence="2">Uncharacterized protein</fullName>
    </submittedName>
</protein>
<keyword evidence="1" id="KW-0812">Transmembrane</keyword>
<comment type="caution">
    <text evidence="2">The sequence shown here is derived from an EMBL/GenBank/DDBJ whole genome shotgun (WGS) entry which is preliminary data.</text>
</comment>
<dbReference type="AlphaFoldDB" id="X1FDQ3"/>
<organism evidence="2">
    <name type="scientific">marine sediment metagenome</name>
    <dbReference type="NCBI Taxonomy" id="412755"/>
    <lineage>
        <taxon>unclassified sequences</taxon>
        <taxon>metagenomes</taxon>
        <taxon>ecological metagenomes</taxon>
    </lineage>
</organism>
<feature type="non-terminal residue" evidence="2">
    <location>
        <position position="100"/>
    </location>
</feature>
<gene>
    <name evidence="2" type="ORF">S01H4_65641</name>
</gene>
<reference evidence="2" key="1">
    <citation type="journal article" date="2014" name="Front. Microbiol.">
        <title>High frequency of phylogenetically diverse reductive dehalogenase-homologous genes in deep subseafloor sedimentary metagenomes.</title>
        <authorList>
            <person name="Kawai M."/>
            <person name="Futagami T."/>
            <person name="Toyoda A."/>
            <person name="Takaki Y."/>
            <person name="Nishi S."/>
            <person name="Hori S."/>
            <person name="Arai W."/>
            <person name="Tsubouchi T."/>
            <person name="Morono Y."/>
            <person name="Uchiyama I."/>
            <person name="Ito T."/>
            <person name="Fujiyama A."/>
            <person name="Inagaki F."/>
            <person name="Takami H."/>
        </authorList>
    </citation>
    <scope>NUCLEOTIDE SEQUENCE</scope>
    <source>
        <strain evidence="2">Expedition CK06-06</strain>
    </source>
</reference>
<proteinExistence type="predicted"/>
<dbReference type="EMBL" id="BART01040249">
    <property type="protein sequence ID" value="GAH27509.1"/>
    <property type="molecule type" value="Genomic_DNA"/>
</dbReference>
<evidence type="ECO:0000256" key="1">
    <source>
        <dbReference type="SAM" id="Phobius"/>
    </source>
</evidence>
<feature type="non-terminal residue" evidence="2">
    <location>
        <position position="1"/>
    </location>
</feature>
<accession>X1FDQ3</accession>
<feature type="transmembrane region" description="Helical" evidence="1">
    <location>
        <begin position="22"/>
        <end position="43"/>
    </location>
</feature>